<gene>
    <name evidence="3" type="ORF">B9Z19DRAFT_1062452</name>
</gene>
<comment type="caution">
    <text evidence="3">The sequence shown here is derived from an EMBL/GenBank/DDBJ whole genome shotgun (WGS) entry which is preliminary data.</text>
</comment>
<keyword evidence="2" id="KW-0732">Signal</keyword>
<feature type="transmembrane region" description="Helical" evidence="1">
    <location>
        <begin position="292"/>
        <end position="312"/>
    </location>
</feature>
<feature type="transmembrane region" description="Helical" evidence="1">
    <location>
        <begin position="154"/>
        <end position="173"/>
    </location>
</feature>
<feature type="chain" id="PRO_5015395454" description="OPT oligopeptide transporter protein-domain-containing protein" evidence="2">
    <location>
        <begin position="30"/>
        <end position="340"/>
    </location>
</feature>
<organism evidence="3 4">
    <name type="scientific">Tuber borchii</name>
    <name type="common">White truffle</name>
    <dbReference type="NCBI Taxonomy" id="42251"/>
    <lineage>
        <taxon>Eukaryota</taxon>
        <taxon>Fungi</taxon>
        <taxon>Dikarya</taxon>
        <taxon>Ascomycota</taxon>
        <taxon>Pezizomycotina</taxon>
        <taxon>Pezizomycetes</taxon>
        <taxon>Pezizales</taxon>
        <taxon>Tuberaceae</taxon>
        <taxon>Tuber</taxon>
    </lineage>
</organism>
<name>A0A2T7A200_TUBBO</name>
<evidence type="ECO:0008006" key="5">
    <source>
        <dbReference type="Google" id="ProtNLM"/>
    </source>
</evidence>
<evidence type="ECO:0000313" key="3">
    <source>
        <dbReference type="EMBL" id="PUU81751.1"/>
    </source>
</evidence>
<dbReference type="STRING" id="42251.A0A2T7A200"/>
<sequence length="340" mass="36607">MPSLLPVLVYPPLCAYAVWALWACSETNGLFPAIGKIVHGGSFPDGTPLIQKYTGHEGADVWFRTLVTFFFPVTWKSNDGTIEQVQNIFAGIIVGLAGMLADAYRPKSNFLLWWPSVWGLAFQLIGGGIILPIYSLVSAYFPPSGQPSAKAAAAIPYSILVGAILPAFISLAPGILPRDEHTHQIILAVWQPFPAYVSLVQALLVYTPLSAIVPKPKNVSKYLGNVFAALAVAAGALHFATSVYYRRDLWDMYVPLFGDIGFRDGAKNFLKWDHLCIHIALVGYAAAKGRSFWVAGLMPVIGPGALIGWWLAEAEYATEGKSLGSGVAGKGKKGKKDVAS</sequence>
<dbReference type="AlphaFoldDB" id="A0A2T7A200"/>
<feature type="transmembrane region" description="Helical" evidence="1">
    <location>
        <begin position="85"/>
        <end position="104"/>
    </location>
</feature>
<proteinExistence type="predicted"/>
<dbReference type="OrthoDB" id="1669814at2759"/>
<feature type="transmembrane region" description="Helical" evidence="1">
    <location>
        <begin position="185"/>
        <end position="206"/>
    </location>
</feature>
<dbReference type="Proteomes" id="UP000244722">
    <property type="component" value="Unassembled WGS sequence"/>
</dbReference>
<evidence type="ECO:0000256" key="2">
    <source>
        <dbReference type="SAM" id="SignalP"/>
    </source>
</evidence>
<keyword evidence="1" id="KW-0812">Transmembrane</keyword>
<protein>
    <recommendedName>
        <fullName evidence="5">OPT oligopeptide transporter protein-domain-containing protein</fullName>
    </recommendedName>
</protein>
<accession>A0A2T7A200</accession>
<evidence type="ECO:0000313" key="4">
    <source>
        <dbReference type="Proteomes" id="UP000244722"/>
    </source>
</evidence>
<keyword evidence="4" id="KW-1185">Reference proteome</keyword>
<reference evidence="3 4" key="1">
    <citation type="submission" date="2017-04" db="EMBL/GenBank/DDBJ databases">
        <title>Draft genome sequence of Tuber borchii Vittad., a whitish edible truffle.</title>
        <authorList>
            <consortium name="DOE Joint Genome Institute"/>
            <person name="Murat C."/>
            <person name="Kuo A."/>
            <person name="Barry K.W."/>
            <person name="Clum A."/>
            <person name="Dockter R.B."/>
            <person name="Fauchery L."/>
            <person name="Iotti M."/>
            <person name="Kohler A."/>
            <person name="Labutti K."/>
            <person name="Lindquist E.A."/>
            <person name="Lipzen A."/>
            <person name="Ohm R.A."/>
            <person name="Wang M."/>
            <person name="Grigoriev I.V."/>
            <person name="Zambonelli A."/>
            <person name="Martin F.M."/>
        </authorList>
    </citation>
    <scope>NUCLEOTIDE SEQUENCE [LARGE SCALE GENOMIC DNA]</scope>
    <source>
        <strain evidence="3 4">Tbo3840</strain>
    </source>
</reference>
<feature type="transmembrane region" description="Helical" evidence="1">
    <location>
        <begin position="226"/>
        <end position="245"/>
    </location>
</feature>
<feature type="signal peptide" evidence="2">
    <location>
        <begin position="1"/>
        <end position="29"/>
    </location>
</feature>
<keyword evidence="1" id="KW-1133">Transmembrane helix</keyword>
<keyword evidence="1" id="KW-0472">Membrane</keyword>
<evidence type="ECO:0000256" key="1">
    <source>
        <dbReference type="SAM" id="Phobius"/>
    </source>
</evidence>
<dbReference type="EMBL" id="NESQ01000041">
    <property type="protein sequence ID" value="PUU81751.1"/>
    <property type="molecule type" value="Genomic_DNA"/>
</dbReference>
<feature type="transmembrane region" description="Helical" evidence="1">
    <location>
        <begin position="111"/>
        <end position="134"/>
    </location>
</feature>